<name>A0A8T4LDC8_9ARCH</name>
<dbReference type="SUPFAM" id="SSF55347">
    <property type="entry name" value="Glyceraldehyde-3-phosphate dehydrogenase-like, C-terminal domain"/>
    <property type="match status" value="1"/>
</dbReference>
<reference evidence="3" key="2">
    <citation type="submission" date="2021-05" db="EMBL/GenBank/DDBJ databases">
        <title>Protein family content uncovers lineage relationships and bacterial pathway maintenance mechanisms in DPANN archaea.</title>
        <authorList>
            <person name="Castelle C.J."/>
            <person name="Meheust R."/>
            <person name="Jaffe A.L."/>
            <person name="Seitz K."/>
            <person name="Gong X."/>
            <person name="Baker B.J."/>
            <person name="Banfield J.F."/>
        </authorList>
    </citation>
    <scope>NUCLEOTIDE SEQUENCE</scope>
    <source>
        <strain evidence="3">RIFCSPLOWO2_01_FULL_58_19</strain>
    </source>
</reference>
<dbReference type="InterPro" id="IPR000683">
    <property type="entry name" value="Gfo/Idh/MocA-like_OxRdtase_N"/>
</dbReference>
<gene>
    <name evidence="3" type="ORF">J4203_07190</name>
</gene>
<dbReference type="GO" id="GO:0000166">
    <property type="term" value="F:nucleotide binding"/>
    <property type="evidence" value="ECO:0007669"/>
    <property type="project" value="InterPro"/>
</dbReference>
<reference evidence="3" key="1">
    <citation type="submission" date="2021-03" db="EMBL/GenBank/DDBJ databases">
        <authorList>
            <person name="Jaffe A."/>
        </authorList>
    </citation>
    <scope>NUCLEOTIDE SEQUENCE</scope>
    <source>
        <strain evidence="3">RIFCSPLOWO2_01_FULL_58_19</strain>
    </source>
</reference>
<dbReference type="SUPFAM" id="SSF51735">
    <property type="entry name" value="NAD(P)-binding Rossmann-fold domains"/>
    <property type="match status" value="1"/>
</dbReference>
<organism evidence="3 4">
    <name type="scientific">Candidatus Iainarchaeum sp</name>
    <dbReference type="NCBI Taxonomy" id="3101447"/>
    <lineage>
        <taxon>Archaea</taxon>
        <taxon>Candidatus Iainarchaeota</taxon>
        <taxon>Candidatus Iainarchaeia</taxon>
        <taxon>Candidatus Iainarchaeales</taxon>
        <taxon>Candidatus Iainarchaeaceae</taxon>
        <taxon>Candidatus Iainarchaeum</taxon>
    </lineage>
</organism>
<evidence type="ECO:0000313" key="3">
    <source>
        <dbReference type="EMBL" id="MBS3063619.1"/>
    </source>
</evidence>
<dbReference type="InterPro" id="IPR055170">
    <property type="entry name" value="GFO_IDH_MocA-like_dom"/>
</dbReference>
<dbReference type="InterPro" id="IPR036291">
    <property type="entry name" value="NAD(P)-bd_dom_sf"/>
</dbReference>
<dbReference type="Pfam" id="PF22725">
    <property type="entry name" value="GFO_IDH_MocA_C3"/>
    <property type="match status" value="1"/>
</dbReference>
<dbReference type="Pfam" id="PF01408">
    <property type="entry name" value="GFO_IDH_MocA"/>
    <property type="match status" value="1"/>
</dbReference>
<feature type="domain" description="GFO/IDH/MocA-like oxidoreductase" evidence="2">
    <location>
        <begin position="125"/>
        <end position="218"/>
    </location>
</feature>
<dbReference type="Gene3D" id="3.30.360.10">
    <property type="entry name" value="Dihydrodipicolinate Reductase, domain 2"/>
    <property type="match status" value="1"/>
</dbReference>
<evidence type="ECO:0000259" key="1">
    <source>
        <dbReference type="Pfam" id="PF01408"/>
    </source>
</evidence>
<dbReference type="AlphaFoldDB" id="A0A8T4LDC8"/>
<dbReference type="PANTHER" id="PTHR43377">
    <property type="entry name" value="BILIVERDIN REDUCTASE A"/>
    <property type="match status" value="1"/>
</dbReference>
<proteinExistence type="predicted"/>
<protein>
    <submittedName>
        <fullName evidence="3">Gfo/Idh/MocA family oxidoreductase</fullName>
    </submittedName>
</protein>
<feature type="domain" description="Gfo/Idh/MocA-like oxidoreductase N-terminal" evidence="1">
    <location>
        <begin position="2"/>
        <end position="107"/>
    </location>
</feature>
<dbReference type="Gene3D" id="3.40.50.720">
    <property type="entry name" value="NAD(P)-binding Rossmann-like Domain"/>
    <property type="match status" value="1"/>
</dbReference>
<accession>A0A8T4LDC8</accession>
<evidence type="ECO:0000259" key="2">
    <source>
        <dbReference type="Pfam" id="PF22725"/>
    </source>
</evidence>
<dbReference type="PANTHER" id="PTHR43377:SF1">
    <property type="entry name" value="BILIVERDIN REDUCTASE A"/>
    <property type="match status" value="1"/>
</dbReference>
<evidence type="ECO:0000313" key="4">
    <source>
        <dbReference type="Proteomes" id="UP000678237"/>
    </source>
</evidence>
<sequence length="307" mass="34141">MGKWGYNHVNTLANLGHKPAAIADPAPHAQAKAASLNVEHFSDYRKMLPTVEAVVIAAPTNLHYRIALDCLQAGKHVLVEKPIAETVVEGKKLQALAAKKKRVLAVGQLFRFNPALAELKRQLKEAGRPHYLTARFIHSSNPPRTDSGAIDNFGTHAFDWLNYLLDAKPKKVFALKHHFLSREREDAAVCLLDYGKFFASVELGWLHPLKRRDVWLIAEKNKVHADLLEQRVEVTPIMVGYEGNQVGAKTEARVQKTEPLEAELIHFLDCIETGKRPLNDAQAGLDALEVCLACHRAAETGKPVDLK</sequence>
<comment type="caution">
    <text evidence="3">The sequence shown here is derived from an EMBL/GenBank/DDBJ whole genome shotgun (WGS) entry which is preliminary data.</text>
</comment>
<dbReference type="Proteomes" id="UP000678237">
    <property type="component" value="Unassembled WGS sequence"/>
</dbReference>
<dbReference type="EMBL" id="JAGVWE010000006">
    <property type="protein sequence ID" value="MBS3063619.1"/>
    <property type="molecule type" value="Genomic_DNA"/>
</dbReference>
<dbReference type="InterPro" id="IPR051450">
    <property type="entry name" value="Gfo/Idh/MocA_Oxidoreductases"/>
</dbReference>